<keyword evidence="1" id="KW-0472">Membrane</keyword>
<keyword evidence="5" id="KW-1185">Reference proteome</keyword>
<reference evidence="2 5" key="3">
    <citation type="submission" date="2016-04" db="EMBL/GenBank/DDBJ databases">
        <title>Complete genome sequence of Thermococcus chitonophagus type strain GC74.</title>
        <authorList>
            <person name="Oger P.M."/>
        </authorList>
    </citation>
    <scope>NUCLEOTIDE SEQUENCE [LARGE SCALE GENOMIC DNA]</scope>
    <source>
        <strain evidence="2 5">GC74</strain>
    </source>
</reference>
<feature type="transmembrane region" description="Helical" evidence="1">
    <location>
        <begin position="130"/>
        <end position="152"/>
    </location>
</feature>
<accession>A0A160VTP2</accession>
<evidence type="ECO:0000313" key="5">
    <source>
        <dbReference type="Proteomes" id="UP000250189"/>
    </source>
</evidence>
<evidence type="ECO:0008006" key="6">
    <source>
        <dbReference type="Google" id="ProtNLM"/>
    </source>
</evidence>
<dbReference type="Pfam" id="PF09874">
    <property type="entry name" value="DUF2101"/>
    <property type="match status" value="1"/>
</dbReference>
<feature type="transmembrane region" description="Helical" evidence="1">
    <location>
        <begin position="49"/>
        <end position="68"/>
    </location>
</feature>
<feature type="transmembrane region" description="Helical" evidence="1">
    <location>
        <begin position="74"/>
        <end position="98"/>
    </location>
</feature>
<dbReference type="OrthoDB" id="86267at2157"/>
<name>A0A160VTP2_9EURY</name>
<dbReference type="STRING" id="54262.CHITON_1573"/>
<sequence>MDIIEVLDRIGYWTQKIIKAFKFFLFPKPLERPPKIGLKKYTAHETFSLCLQLVFILYLITGVLMIILKTQIYTLLSLCIVSYLIIRFILISGTNFVINVPAYRFFYYGLMGISSVAFIGYSLIRDIKSSLIYLYGFIGGITVVVLAFRGYFKAKFGRDYTYGVVEEVKGDLAKVFVHDDISANVKPGYYWVTCNIEVKPGDLVKIAVENRPLRGAIPKGIIEVLQSSQTRTEPKAEIE</sequence>
<dbReference type="EMBL" id="CP015193">
    <property type="protein sequence ID" value="ASJ16871.1"/>
    <property type="molecule type" value="Genomic_DNA"/>
</dbReference>
<feature type="transmembrane region" description="Helical" evidence="1">
    <location>
        <begin position="105"/>
        <end position="124"/>
    </location>
</feature>
<proteinExistence type="predicted"/>
<dbReference type="AlphaFoldDB" id="A0A160VTP2"/>
<reference evidence="3" key="1">
    <citation type="submission" date="2016-01" db="EMBL/GenBank/DDBJ databases">
        <authorList>
            <person name="Oliw E.H."/>
        </authorList>
    </citation>
    <scope>NUCLEOTIDE SEQUENCE</scope>
    <source>
        <strain evidence="3">1</strain>
    </source>
</reference>
<dbReference type="Proteomes" id="UP000250189">
    <property type="component" value="Chromosome"/>
</dbReference>
<evidence type="ECO:0000313" key="2">
    <source>
        <dbReference type="EMBL" id="ASJ16871.1"/>
    </source>
</evidence>
<evidence type="ECO:0000313" key="3">
    <source>
        <dbReference type="EMBL" id="CUX78352.1"/>
    </source>
</evidence>
<dbReference type="EMBL" id="LN999010">
    <property type="protein sequence ID" value="CUX78352.1"/>
    <property type="molecule type" value="Genomic_DNA"/>
</dbReference>
<evidence type="ECO:0000256" key="1">
    <source>
        <dbReference type="SAM" id="Phobius"/>
    </source>
</evidence>
<protein>
    <recommendedName>
        <fullName evidence="6">DUF2101 domain-containing protein</fullName>
    </recommendedName>
</protein>
<organism evidence="3 4">
    <name type="scientific">Thermococcus chitonophagus</name>
    <dbReference type="NCBI Taxonomy" id="54262"/>
    <lineage>
        <taxon>Archaea</taxon>
        <taxon>Methanobacteriati</taxon>
        <taxon>Methanobacteriota</taxon>
        <taxon>Thermococci</taxon>
        <taxon>Thermococcales</taxon>
        <taxon>Thermococcaceae</taxon>
        <taxon>Thermococcus</taxon>
    </lineage>
</organism>
<keyword evidence="1" id="KW-1133">Transmembrane helix</keyword>
<keyword evidence="1" id="KW-0812">Transmembrane</keyword>
<dbReference type="GeneID" id="33322349"/>
<dbReference type="RefSeq" id="WP_068578313.1">
    <property type="nucleotide sequence ID" value="NZ_CP015193.1"/>
</dbReference>
<evidence type="ECO:0000313" key="4">
    <source>
        <dbReference type="Proteomes" id="UP000093069"/>
    </source>
</evidence>
<dbReference type="InterPro" id="IPR018663">
    <property type="entry name" value="DUF2101_membrane"/>
</dbReference>
<reference evidence="4" key="2">
    <citation type="submission" date="2016-01" db="EMBL/GenBank/DDBJ databases">
        <authorList>
            <person name="Vorgias C.E."/>
        </authorList>
    </citation>
    <scope>NUCLEOTIDE SEQUENCE [LARGE SCALE GENOMIC DNA]</scope>
</reference>
<gene>
    <name evidence="2" type="ORF">A3L04_07185</name>
    <name evidence="3" type="ORF">CHITON_1573</name>
</gene>
<dbReference type="Proteomes" id="UP000093069">
    <property type="component" value="Chromosome I"/>
</dbReference>
<dbReference type="KEGG" id="tch:CHITON_1573"/>